<evidence type="ECO:0000313" key="1">
    <source>
        <dbReference type="EMBL" id="MFC0077633.1"/>
    </source>
</evidence>
<dbReference type="RefSeq" id="WP_379684816.1">
    <property type="nucleotide sequence ID" value="NZ_JBHLYW010000008.1"/>
</dbReference>
<dbReference type="EMBL" id="JBHLYW010000008">
    <property type="protein sequence ID" value="MFC0077633.1"/>
    <property type="molecule type" value="Genomic_DNA"/>
</dbReference>
<evidence type="ECO:0000313" key="2">
    <source>
        <dbReference type="Proteomes" id="UP001589734"/>
    </source>
</evidence>
<reference evidence="1 2" key="1">
    <citation type="submission" date="2024-09" db="EMBL/GenBank/DDBJ databases">
        <authorList>
            <person name="Sun Q."/>
            <person name="Mori K."/>
        </authorList>
    </citation>
    <scope>NUCLEOTIDE SEQUENCE [LARGE SCALE GENOMIC DNA]</scope>
    <source>
        <strain evidence="1 2">CGMCC 1.12926</strain>
    </source>
</reference>
<organism evidence="1 2">
    <name type="scientific">Flavobacterium procerum</name>
    <dbReference type="NCBI Taxonomy" id="1455569"/>
    <lineage>
        <taxon>Bacteria</taxon>
        <taxon>Pseudomonadati</taxon>
        <taxon>Bacteroidota</taxon>
        <taxon>Flavobacteriia</taxon>
        <taxon>Flavobacteriales</taxon>
        <taxon>Flavobacteriaceae</taxon>
        <taxon>Flavobacterium</taxon>
    </lineage>
</organism>
<protein>
    <submittedName>
        <fullName evidence="1">Uncharacterized protein</fullName>
    </submittedName>
</protein>
<proteinExistence type="predicted"/>
<keyword evidence="2" id="KW-1185">Reference proteome</keyword>
<gene>
    <name evidence="1" type="ORF">ACFFLS_11330</name>
</gene>
<sequence length="117" mass="13377">MAIRTINGITIMGNDGENCSYHNSRNGAHFSRNNKGVSYTDSVGNYMSSTPRFISINFQSFELEKYGDEIRKSDGTRMIIMPKEQIQEIANSTFYNEGQFHVVDFLTFSITEENKEL</sequence>
<accession>A0ABV6BQ96</accession>
<dbReference type="Proteomes" id="UP001589734">
    <property type="component" value="Unassembled WGS sequence"/>
</dbReference>
<name>A0ABV6BQ96_9FLAO</name>
<comment type="caution">
    <text evidence="1">The sequence shown here is derived from an EMBL/GenBank/DDBJ whole genome shotgun (WGS) entry which is preliminary data.</text>
</comment>